<dbReference type="AlphaFoldDB" id="A0A6P6RTN5"/>
<accession>A0A6P6RTN5</accession>
<evidence type="ECO:0000256" key="2">
    <source>
        <dbReference type="SAM" id="MobiDB-lite"/>
    </source>
</evidence>
<dbReference type="Proteomes" id="UP000515125">
    <property type="component" value="Unplaced"/>
</dbReference>
<name>A0A6P6RTN5_9EIME</name>
<keyword evidence="1" id="KW-0175">Coiled coil</keyword>
<feature type="coiled-coil region" evidence="1">
    <location>
        <begin position="342"/>
        <end position="369"/>
    </location>
</feature>
<evidence type="ECO:0000313" key="4">
    <source>
        <dbReference type="RefSeq" id="XP_026191178.1"/>
    </source>
</evidence>
<dbReference type="OrthoDB" id="349426at2759"/>
<sequence length="783" mass="81878">MGKAPRRSPPDEAYQEGPLLAPCESEKAETISTGADGETSRREPPSQPRLLSSLLPAAALPSASRSRWLEETSRAELVRSTAFLASARSAAEGAVSAFGDGSLAWRLLRSSAALLPPGLYGGGSLLGSQTLHHEAAVPSIAASAAKITEPTQEPRAAAAPPTAQDTPDYLECCHAVPRRSSSTAFLPESFSVDAPGCAPDTATSVSLTSAAGASAFVAFLPGAAASTAVTPVAADGLNDAAATAAIRAVADVEDLGNGGCLPWEPSVHEPSDDNCKNSSFTDTADGSEWGDLWQAAAAWADCGGAAALGGDSLLLAAELLKVAAAVAAATGVRYCSGLAIRLKHEQQVQSKLKQQKEKERQRLQQQGRRQHEVRLLAAAAARLCLKALAATERSLRLATDLVGELSCRIVFRSALLLAKWCLSISSSTASRWCCCPNPAMGAATSNISPFPPLLVLPPLPVRQKNREMLLLLYHQQQQERLPKRAAPPHLPSYCETSKASFVTGGLPVRLTKHLVPSANDGSEIPKASCPIPHEFPITSIGRSSERLSQQGATADCSCRFCSAAEGYLPGAFPWLGGSSIAASLCSFNSGKNSVRGLSRDPFDSGEDVGLLDYKLVLDRAEMLLTLVAEQIAAAAIAQTSQASACGSSIQANEPSTDSWAPKCHIRKGAQLNTPGSPDSTIVRIPGFLEAAAVAPNPSLTDAAAMYISVGDSAAAAVEAAADLNVAPILCSGVSLRLVASRVLLEFLEGANACTQLRFKVAELTKWLDHLRLVSKELSDQYQQ</sequence>
<reference evidence="4" key="1">
    <citation type="submission" date="2025-08" db="UniProtKB">
        <authorList>
            <consortium name="RefSeq"/>
        </authorList>
    </citation>
    <scope>IDENTIFICATION</scope>
</reference>
<protein>
    <submittedName>
        <fullName evidence="4">Uncharacterized protein LOC34617493</fullName>
    </submittedName>
</protein>
<keyword evidence="3" id="KW-1185">Reference proteome</keyword>
<proteinExistence type="predicted"/>
<feature type="region of interest" description="Disordered" evidence="2">
    <location>
        <begin position="1"/>
        <end position="51"/>
    </location>
</feature>
<evidence type="ECO:0000313" key="3">
    <source>
        <dbReference type="Proteomes" id="UP000515125"/>
    </source>
</evidence>
<dbReference type="RefSeq" id="XP_026191178.1">
    <property type="nucleotide sequence ID" value="XM_026335393.1"/>
</dbReference>
<gene>
    <name evidence="4" type="primary">LOC34617493</name>
</gene>
<evidence type="ECO:0000256" key="1">
    <source>
        <dbReference type="SAM" id="Coils"/>
    </source>
</evidence>
<organism evidence="3 4">
    <name type="scientific">Cyclospora cayetanensis</name>
    <dbReference type="NCBI Taxonomy" id="88456"/>
    <lineage>
        <taxon>Eukaryota</taxon>
        <taxon>Sar</taxon>
        <taxon>Alveolata</taxon>
        <taxon>Apicomplexa</taxon>
        <taxon>Conoidasida</taxon>
        <taxon>Coccidia</taxon>
        <taxon>Eucoccidiorida</taxon>
        <taxon>Eimeriorina</taxon>
        <taxon>Eimeriidae</taxon>
        <taxon>Cyclospora</taxon>
    </lineage>
</organism>
<dbReference type="GeneID" id="34617493"/>